<evidence type="ECO:0000313" key="3">
    <source>
        <dbReference type="Proteomes" id="UP000683925"/>
    </source>
</evidence>
<dbReference type="Proteomes" id="UP000683925">
    <property type="component" value="Unassembled WGS sequence"/>
</dbReference>
<evidence type="ECO:0000256" key="1">
    <source>
        <dbReference type="SAM" id="Coils"/>
    </source>
</evidence>
<reference evidence="2" key="1">
    <citation type="submission" date="2021-01" db="EMBL/GenBank/DDBJ databases">
        <authorList>
            <consortium name="Genoscope - CEA"/>
            <person name="William W."/>
        </authorList>
    </citation>
    <scope>NUCLEOTIDE SEQUENCE</scope>
</reference>
<dbReference type="OrthoDB" id="308593at2759"/>
<dbReference type="EMBL" id="CAJJDP010000003">
    <property type="protein sequence ID" value="CAD8133329.1"/>
    <property type="molecule type" value="Genomic_DNA"/>
</dbReference>
<proteinExistence type="predicted"/>
<gene>
    <name evidence="2" type="ORF">POCTA_138.1.T0040401</name>
</gene>
<dbReference type="OMA" id="NIRQYET"/>
<accession>A0A8S1S351</accession>
<protein>
    <submittedName>
        <fullName evidence="2">Uncharacterized protein</fullName>
    </submittedName>
</protein>
<feature type="coiled-coil region" evidence="1">
    <location>
        <begin position="100"/>
        <end position="295"/>
    </location>
</feature>
<sequence>MKQNMTPSYQIMDRIGFIKNMISTHQKKLITEPKRSSSYLETTQTEIVRRSRDSFHKQQSHLNETSASDYLSIQESANVRLLREELKITKGLLDKRSIELNQLLQDNQGLRSDTVQLKEENEELKHQLKKVVREKEDYREELAFKFKKMESLNEEIQRLEKSQNQMICDLKEAREAMQNIRQYETEIKSKEKQLLNDWQKLEKDKLLLKERQSQLLILQEQLQVEVENIQSLKNRITLKEKKIVNVEQEKQNRLKEKEQQLQIKEKLISFKELKVEKEEKLKDEVDQKLLILEMNEDLWKKRVQAEFTKIKEVKQKLQIIK</sequence>
<organism evidence="2 3">
    <name type="scientific">Paramecium octaurelia</name>
    <dbReference type="NCBI Taxonomy" id="43137"/>
    <lineage>
        <taxon>Eukaryota</taxon>
        <taxon>Sar</taxon>
        <taxon>Alveolata</taxon>
        <taxon>Ciliophora</taxon>
        <taxon>Intramacronucleata</taxon>
        <taxon>Oligohymenophorea</taxon>
        <taxon>Peniculida</taxon>
        <taxon>Parameciidae</taxon>
        <taxon>Paramecium</taxon>
    </lineage>
</organism>
<comment type="caution">
    <text evidence="2">The sequence shown here is derived from an EMBL/GenBank/DDBJ whole genome shotgun (WGS) entry which is preliminary data.</text>
</comment>
<evidence type="ECO:0000313" key="2">
    <source>
        <dbReference type="EMBL" id="CAD8133329.1"/>
    </source>
</evidence>
<keyword evidence="1" id="KW-0175">Coiled coil</keyword>
<dbReference type="AlphaFoldDB" id="A0A8S1S351"/>
<keyword evidence="3" id="KW-1185">Reference proteome</keyword>
<name>A0A8S1S351_PAROT</name>